<evidence type="ECO:0000313" key="3">
    <source>
        <dbReference type="Proteomes" id="UP001176429"/>
    </source>
</evidence>
<accession>A0ABT9B7E0</accession>
<proteinExistence type="predicted"/>
<feature type="transmembrane region" description="Helical" evidence="1">
    <location>
        <begin position="88"/>
        <end position="106"/>
    </location>
</feature>
<protein>
    <recommendedName>
        <fullName evidence="4">DUF304 domain-containing protein</fullName>
    </recommendedName>
</protein>
<keyword evidence="1" id="KW-0472">Membrane</keyword>
<gene>
    <name evidence="2" type="ORF">Q5H93_05555</name>
</gene>
<keyword evidence="1" id="KW-1133">Transmembrane helix</keyword>
<dbReference type="Proteomes" id="UP001176429">
    <property type="component" value="Unassembled WGS sequence"/>
</dbReference>
<comment type="caution">
    <text evidence="2">The sequence shown here is derived from an EMBL/GenBank/DDBJ whole genome shotgun (WGS) entry which is preliminary data.</text>
</comment>
<evidence type="ECO:0008006" key="4">
    <source>
        <dbReference type="Google" id="ProtNLM"/>
    </source>
</evidence>
<keyword evidence="1" id="KW-0812">Transmembrane</keyword>
<dbReference type="RefSeq" id="WP_305005507.1">
    <property type="nucleotide sequence ID" value="NZ_JAUQSY010000003.1"/>
</dbReference>
<keyword evidence="3" id="KW-1185">Reference proteome</keyword>
<evidence type="ECO:0000313" key="2">
    <source>
        <dbReference type="EMBL" id="MDO7874191.1"/>
    </source>
</evidence>
<name>A0ABT9B7E0_9BACT</name>
<evidence type="ECO:0000256" key="1">
    <source>
        <dbReference type="SAM" id="Phobius"/>
    </source>
</evidence>
<sequence length="153" mass="17351">MFYAFETPEFGLDENGLHRLRSRFAFETIPYPHLQQAVVKRGKSVQNWVLLLIVGICCLTIAVFIAYRILDFLFGDAPTNLRIEIHEVAIPVFPAFIGVSAIWQALKETDILEVKTGRRRIVLPLDKLRPVGQLRELQQYLLARTGAATSSRG</sequence>
<feature type="transmembrane region" description="Helical" evidence="1">
    <location>
        <begin position="48"/>
        <end position="68"/>
    </location>
</feature>
<dbReference type="EMBL" id="JAUQSY010000003">
    <property type="protein sequence ID" value="MDO7874191.1"/>
    <property type="molecule type" value="Genomic_DNA"/>
</dbReference>
<organism evidence="2 3">
    <name type="scientific">Hymenobacter aranciens</name>
    <dbReference type="NCBI Taxonomy" id="3063996"/>
    <lineage>
        <taxon>Bacteria</taxon>
        <taxon>Pseudomonadati</taxon>
        <taxon>Bacteroidota</taxon>
        <taxon>Cytophagia</taxon>
        <taxon>Cytophagales</taxon>
        <taxon>Hymenobacteraceae</taxon>
        <taxon>Hymenobacter</taxon>
    </lineage>
</organism>
<reference evidence="2" key="1">
    <citation type="submission" date="2023-07" db="EMBL/GenBank/DDBJ databases">
        <authorList>
            <person name="Kim M.K."/>
        </authorList>
    </citation>
    <scope>NUCLEOTIDE SEQUENCE</scope>
    <source>
        <strain evidence="2">ASUV-10-1</strain>
    </source>
</reference>